<dbReference type="EMBL" id="LBIA02000001">
    <property type="protein sequence ID" value="TKT73329.1"/>
    <property type="molecule type" value="Genomic_DNA"/>
</dbReference>
<dbReference type="PANTHER" id="PTHR12469:SF2">
    <property type="entry name" value="SUCCINATE DEHYDROGENASE ASSEMBLY FACTOR 2, MITOCHONDRIAL"/>
    <property type="match status" value="1"/>
</dbReference>
<proteinExistence type="inferred from homology"/>
<dbReference type="Proteomes" id="UP000034832">
    <property type="component" value="Unassembled WGS sequence"/>
</dbReference>
<keyword evidence="5" id="KW-1185">Reference proteome</keyword>
<accession>A0A4U6BRU6</accession>
<dbReference type="AlphaFoldDB" id="A0A4U6BRU6"/>
<dbReference type="InterPro" id="IPR005631">
    <property type="entry name" value="SDH"/>
</dbReference>
<evidence type="ECO:0000256" key="2">
    <source>
        <dbReference type="ARBA" id="ARBA00019418"/>
    </source>
</evidence>
<evidence type="ECO:0000256" key="1">
    <source>
        <dbReference type="ARBA" id="ARBA00008571"/>
    </source>
</evidence>
<evidence type="ECO:0000313" key="5">
    <source>
        <dbReference type="Proteomes" id="UP000034832"/>
    </source>
</evidence>
<dbReference type="InterPro" id="IPR036714">
    <property type="entry name" value="SDH_sf"/>
</dbReference>
<dbReference type="OrthoDB" id="9807264at2"/>
<dbReference type="GO" id="GO:0006099">
    <property type="term" value="P:tricarboxylic acid cycle"/>
    <property type="evidence" value="ECO:0007669"/>
    <property type="project" value="TreeGrafter"/>
</dbReference>
<sequence length="96" mass="10759">MTGTTRSSDGLDDRRKRLLFRCWHRGTREMDLILGGFADANIAALSDAEMTDLESLMELPDPDLYAAFSGAQPLVSPYRDGVFIRIKQHLDASQRS</sequence>
<comment type="similarity">
    <text evidence="1">Belongs to the SdhE FAD assembly factor family.</text>
</comment>
<dbReference type="Pfam" id="PF03937">
    <property type="entry name" value="Sdh5"/>
    <property type="match status" value="1"/>
</dbReference>
<dbReference type="RefSeq" id="WP_046826272.1">
    <property type="nucleotide sequence ID" value="NZ_LBIA02000001.1"/>
</dbReference>
<protein>
    <recommendedName>
        <fullName evidence="2">FAD assembly factor SdhE</fullName>
    </recommendedName>
</protein>
<keyword evidence="3" id="KW-0143">Chaperone</keyword>
<name>A0A4U6BRU6_9BRAD</name>
<organism evidence="4 5">
    <name type="scientific">Afipia massiliensis</name>
    <dbReference type="NCBI Taxonomy" id="211460"/>
    <lineage>
        <taxon>Bacteria</taxon>
        <taxon>Pseudomonadati</taxon>
        <taxon>Pseudomonadota</taxon>
        <taxon>Alphaproteobacteria</taxon>
        <taxon>Hyphomicrobiales</taxon>
        <taxon>Nitrobacteraceae</taxon>
        <taxon>Afipia</taxon>
    </lineage>
</organism>
<evidence type="ECO:0000313" key="4">
    <source>
        <dbReference type="EMBL" id="TKT73329.1"/>
    </source>
</evidence>
<comment type="caution">
    <text evidence="4">The sequence shown here is derived from an EMBL/GenBank/DDBJ whole genome shotgun (WGS) entry which is preliminary data.</text>
</comment>
<dbReference type="SUPFAM" id="SSF109910">
    <property type="entry name" value="YgfY-like"/>
    <property type="match status" value="1"/>
</dbReference>
<dbReference type="STRING" id="211460.YH63_00140"/>
<reference evidence="4" key="1">
    <citation type="submission" date="2019-04" db="EMBL/GenBank/DDBJ databases">
        <title>Whole genome sequencing of cave bacteria.</title>
        <authorList>
            <person name="Gan H.M."/>
            <person name="Barton H."/>
            <person name="Savka M.A."/>
        </authorList>
    </citation>
    <scope>NUCLEOTIDE SEQUENCE [LARGE SCALE GENOMIC DNA]</scope>
    <source>
        <strain evidence="4">LC387</strain>
    </source>
</reference>
<gene>
    <name evidence="4" type="ORF">YH63_018935</name>
</gene>
<dbReference type="PANTHER" id="PTHR12469">
    <property type="entry name" value="PROTEIN EMI5 HOMOLOG, MITOCHONDRIAL"/>
    <property type="match status" value="1"/>
</dbReference>
<dbReference type="Gene3D" id="1.10.150.250">
    <property type="entry name" value="Flavinator of succinate dehydrogenase"/>
    <property type="match status" value="1"/>
</dbReference>
<evidence type="ECO:0000256" key="3">
    <source>
        <dbReference type="ARBA" id="ARBA00023186"/>
    </source>
</evidence>